<dbReference type="Gene3D" id="2.40.400.10">
    <property type="entry name" value="Acetoacetate decarboxylase-like"/>
    <property type="match status" value="1"/>
</dbReference>
<protein>
    <submittedName>
        <fullName evidence="1">Uncharacterized protein</fullName>
    </submittedName>
</protein>
<dbReference type="EMBL" id="MU858088">
    <property type="protein sequence ID" value="KAK4214786.1"/>
    <property type="molecule type" value="Genomic_DNA"/>
</dbReference>
<reference evidence="1" key="1">
    <citation type="journal article" date="2023" name="Mol. Phylogenet. Evol.">
        <title>Genome-scale phylogeny and comparative genomics of the fungal order Sordariales.</title>
        <authorList>
            <person name="Hensen N."/>
            <person name="Bonometti L."/>
            <person name="Westerberg I."/>
            <person name="Brannstrom I.O."/>
            <person name="Guillou S."/>
            <person name="Cros-Aarteil S."/>
            <person name="Calhoun S."/>
            <person name="Haridas S."/>
            <person name="Kuo A."/>
            <person name="Mondo S."/>
            <person name="Pangilinan J."/>
            <person name="Riley R."/>
            <person name="LaButti K."/>
            <person name="Andreopoulos B."/>
            <person name="Lipzen A."/>
            <person name="Chen C."/>
            <person name="Yan M."/>
            <person name="Daum C."/>
            <person name="Ng V."/>
            <person name="Clum A."/>
            <person name="Steindorff A."/>
            <person name="Ohm R.A."/>
            <person name="Martin F."/>
            <person name="Silar P."/>
            <person name="Natvig D.O."/>
            <person name="Lalanne C."/>
            <person name="Gautier V."/>
            <person name="Ament-Velasquez S.L."/>
            <person name="Kruys A."/>
            <person name="Hutchinson M.I."/>
            <person name="Powell A.J."/>
            <person name="Barry K."/>
            <person name="Miller A.N."/>
            <person name="Grigoriev I.V."/>
            <person name="Debuchy R."/>
            <person name="Gladieux P."/>
            <person name="Hiltunen Thoren M."/>
            <person name="Johannesson H."/>
        </authorList>
    </citation>
    <scope>NUCLEOTIDE SEQUENCE</scope>
    <source>
        <strain evidence="1">PSN293</strain>
    </source>
</reference>
<dbReference type="AlphaFoldDB" id="A0AAN6YB82"/>
<name>A0AAN6YB82_9PEZI</name>
<accession>A0AAN6YB82</accession>
<dbReference type="PANTHER" id="PTHR40518">
    <property type="entry name" value="ACETOACETATE DECARBOXYLASE"/>
    <property type="match status" value="1"/>
</dbReference>
<reference evidence="1" key="2">
    <citation type="submission" date="2023-05" db="EMBL/GenBank/DDBJ databases">
        <authorList>
            <consortium name="Lawrence Berkeley National Laboratory"/>
            <person name="Steindorff A."/>
            <person name="Hensen N."/>
            <person name="Bonometti L."/>
            <person name="Westerberg I."/>
            <person name="Brannstrom I.O."/>
            <person name="Guillou S."/>
            <person name="Cros-Aarteil S."/>
            <person name="Calhoun S."/>
            <person name="Haridas S."/>
            <person name="Kuo A."/>
            <person name="Mondo S."/>
            <person name="Pangilinan J."/>
            <person name="Riley R."/>
            <person name="Labutti K."/>
            <person name="Andreopoulos B."/>
            <person name="Lipzen A."/>
            <person name="Chen C."/>
            <person name="Yanf M."/>
            <person name="Daum C."/>
            <person name="Ng V."/>
            <person name="Clum A."/>
            <person name="Ohm R."/>
            <person name="Martin F."/>
            <person name="Silar P."/>
            <person name="Natvig D."/>
            <person name="Lalanne C."/>
            <person name="Gautier V."/>
            <person name="Ament-Velasquez S.L."/>
            <person name="Kruys A."/>
            <person name="Hutchinson M.I."/>
            <person name="Powell A.J."/>
            <person name="Barry K."/>
            <person name="Miller A.N."/>
            <person name="Grigoriev I.V."/>
            <person name="Debuchy R."/>
            <person name="Gladieux P."/>
            <person name="Thoren M.H."/>
            <person name="Johannesson H."/>
        </authorList>
    </citation>
    <scope>NUCLEOTIDE SEQUENCE</scope>
    <source>
        <strain evidence="1">PSN293</strain>
    </source>
</reference>
<evidence type="ECO:0000313" key="1">
    <source>
        <dbReference type="EMBL" id="KAK4214786.1"/>
    </source>
</evidence>
<keyword evidence="2" id="KW-1185">Reference proteome</keyword>
<gene>
    <name evidence="1" type="ORF">QBC37DRAFT_283000</name>
</gene>
<organism evidence="1 2">
    <name type="scientific">Rhypophila decipiens</name>
    <dbReference type="NCBI Taxonomy" id="261697"/>
    <lineage>
        <taxon>Eukaryota</taxon>
        <taxon>Fungi</taxon>
        <taxon>Dikarya</taxon>
        <taxon>Ascomycota</taxon>
        <taxon>Pezizomycotina</taxon>
        <taxon>Sordariomycetes</taxon>
        <taxon>Sordariomycetidae</taxon>
        <taxon>Sordariales</taxon>
        <taxon>Naviculisporaceae</taxon>
        <taxon>Rhypophila</taxon>
    </lineage>
</organism>
<dbReference type="PANTHER" id="PTHR40518:SF1">
    <property type="entry name" value="ACETOACETATE DECARBOXYLASE"/>
    <property type="match status" value="1"/>
</dbReference>
<dbReference type="SUPFAM" id="SSF160104">
    <property type="entry name" value="Acetoacetate decarboxylase-like"/>
    <property type="match status" value="1"/>
</dbReference>
<sequence>MTTYSNEDPLVLAPAPWKTKATAYIIPIWTNSSTASNLPPMAYSPLEAASPFASSAYGKPQRSMGMIQLVRYHETPAGPYDEMVLVPGLFSYPVEKTDKNGNSVKGTKTARRITRIYVSQKHTAWNGRRNWNIPKHLARFDWSENSPSPGLTTVKVYPHDTSVPYNPSEDTPSKEPFFSCTLQSVKYVPSFPFRSSWLRYTGFDMNLVQPPVPDASGKTKFSELVGRRWVMVDDFYQASSRTSLVWADLRQSGGETQTKEGEYEKFWPGMPRWVVAVKLEDGAIELGEGKTWATPRSLL</sequence>
<dbReference type="Proteomes" id="UP001301769">
    <property type="component" value="Unassembled WGS sequence"/>
</dbReference>
<proteinExistence type="predicted"/>
<evidence type="ECO:0000313" key="2">
    <source>
        <dbReference type="Proteomes" id="UP001301769"/>
    </source>
</evidence>
<dbReference type="InterPro" id="IPR023375">
    <property type="entry name" value="ADC_dom_sf"/>
</dbReference>
<comment type="caution">
    <text evidence="1">The sequence shown here is derived from an EMBL/GenBank/DDBJ whole genome shotgun (WGS) entry which is preliminary data.</text>
</comment>